<organism evidence="2 3">
    <name type="scientific">Trametes cubensis</name>
    <dbReference type="NCBI Taxonomy" id="1111947"/>
    <lineage>
        <taxon>Eukaryota</taxon>
        <taxon>Fungi</taxon>
        <taxon>Dikarya</taxon>
        <taxon>Basidiomycota</taxon>
        <taxon>Agaricomycotina</taxon>
        <taxon>Agaricomycetes</taxon>
        <taxon>Polyporales</taxon>
        <taxon>Polyporaceae</taxon>
        <taxon>Trametes</taxon>
    </lineage>
</organism>
<gene>
    <name evidence="2" type="ORF">ONZ51_g8300</name>
</gene>
<proteinExistence type="predicted"/>
<dbReference type="EMBL" id="JAPEVG010000247">
    <property type="protein sequence ID" value="KAJ8472746.1"/>
    <property type="molecule type" value="Genomic_DNA"/>
</dbReference>
<feature type="chain" id="PRO_5041914298" evidence="1">
    <location>
        <begin position="20"/>
        <end position="154"/>
    </location>
</feature>
<feature type="signal peptide" evidence="1">
    <location>
        <begin position="1"/>
        <end position="19"/>
    </location>
</feature>
<dbReference type="AlphaFoldDB" id="A0AAD7X8P3"/>
<accession>A0AAD7X8P3</accession>
<dbReference type="Proteomes" id="UP001215151">
    <property type="component" value="Unassembled WGS sequence"/>
</dbReference>
<protein>
    <submittedName>
        <fullName evidence="2">Uncharacterized protein</fullName>
    </submittedName>
</protein>
<keyword evidence="3" id="KW-1185">Reference proteome</keyword>
<evidence type="ECO:0000256" key="1">
    <source>
        <dbReference type="SAM" id="SignalP"/>
    </source>
</evidence>
<comment type="caution">
    <text evidence="2">The sequence shown here is derived from an EMBL/GenBank/DDBJ whole genome shotgun (WGS) entry which is preliminary data.</text>
</comment>
<reference evidence="2" key="1">
    <citation type="submission" date="2022-11" db="EMBL/GenBank/DDBJ databases">
        <title>Genome Sequence of Cubamyces cubensis.</title>
        <authorList>
            <person name="Buettner E."/>
        </authorList>
    </citation>
    <scope>NUCLEOTIDE SEQUENCE</scope>
    <source>
        <strain evidence="2">MPL-01</strain>
    </source>
</reference>
<sequence>MLAALTVFTLALFGQAAVAASTPNPLLGELTNAGAKFPVADVKDATVVEGKTLSTHGVLHTNTAQDFFPATLLLCPTDNCISCFPLDLSTFPVSTCLAELFTFQSVAINQPSDEGLPFGVFVGGGGCTEFTQIPVVNTCYNLFLDVPASDVSIN</sequence>
<evidence type="ECO:0000313" key="2">
    <source>
        <dbReference type="EMBL" id="KAJ8472746.1"/>
    </source>
</evidence>
<evidence type="ECO:0000313" key="3">
    <source>
        <dbReference type="Proteomes" id="UP001215151"/>
    </source>
</evidence>
<name>A0AAD7X8P3_9APHY</name>
<keyword evidence="1" id="KW-0732">Signal</keyword>